<dbReference type="PANTHER" id="PTHR38471:SF2">
    <property type="entry name" value="FOUR HELIX BUNDLE PROTEIN"/>
    <property type="match status" value="1"/>
</dbReference>
<dbReference type="RefSeq" id="WP_109644573.1">
    <property type="nucleotide sequence ID" value="NZ_QGGB01000002.1"/>
</dbReference>
<organism evidence="1 2">
    <name type="scientific">Rhodohalobacter mucosus</name>
    <dbReference type="NCBI Taxonomy" id="2079485"/>
    <lineage>
        <taxon>Bacteria</taxon>
        <taxon>Pseudomonadati</taxon>
        <taxon>Balneolota</taxon>
        <taxon>Balneolia</taxon>
        <taxon>Balneolales</taxon>
        <taxon>Balneolaceae</taxon>
        <taxon>Rhodohalobacter</taxon>
    </lineage>
</organism>
<dbReference type="NCBIfam" id="TIGR02436">
    <property type="entry name" value="four helix bundle protein"/>
    <property type="match status" value="1"/>
</dbReference>
<sequence length="120" mass="14217">MSYKNLEIWNDARSLSIDIHALTLLLPKFELYETGSQIRRSSKSVRSNIVEGYARRKYTNDYTRFLIYSHASLDETRDHLEILWETGSLKDGDIYIELLQRIDKLGSKIYRFIKAIEKRN</sequence>
<name>A0A316TX04_9BACT</name>
<dbReference type="Gene3D" id="1.20.1440.60">
    <property type="entry name" value="23S rRNA-intervening sequence"/>
    <property type="match status" value="1"/>
</dbReference>
<reference evidence="1 2" key="1">
    <citation type="submission" date="2018-05" db="EMBL/GenBank/DDBJ databases">
        <title>Rhodohalobacter halophilus gen. nov., sp. nov., a moderately halophilic member of the family Balneolaceae.</title>
        <authorList>
            <person name="Liu Z.-W."/>
        </authorList>
    </citation>
    <scope>NUCLEOTIDE SEQUENCE [LARGE SCALE GENOMIC DNA]</scope>
    <source>
        <strain evidence="1 2">8A47</strain>
    </source>
</reference>
<dbReference type="CDD" id="cd16377">
    <property type="entry name" value="23S_rRNA_IVP_like"/>
    <property type="match status" value="1"/>
</dbReference>
<dbReference type="Pfam" id="PF05635">
    <property type="entry name" value="23S_rRNA_IVP"/>
    <property type="match status" value="1"/>
</dbReference>
<keyword evidence="2" id="KW-1185">Reference proteome</keyword>
<dbReference type="SUPFAM" id="SSF158446">
    <property type="entry name" value="IVS-encoded protein-like"/>
    <property type="match status" value="1"/>
</dbReference>
<proteinExistence type="predicted"/>
<dbReference type="OrthoDB" id="9811959at2"/>
<dbReference type="InterPro" id="IPR012657">
    <property type="entry name" value="23S_rRNA-intervening_sequence"/>
</dbReference>
<protein>
    <submittedName>
        <fullName evidence="1">Four helix bundle protein</fullName>
    </submittedName>
</protein>
<dbReference type="InterPro" id="IPR036583">
    <property type="entry name" value="23S_rRNA_IVS_sf"/>
</dbReference>
<dbReference type="EMBL" id="QGGB01000002">
    <property type="protein sequence ID" value="PWN07939.1"/>
    <property type="molecule type" value="Genomic_DNA"/>
</dbReference>
<gene>
    <name evidence="1" type="ORF">DDZ15_02705</name>
</gene>
<evidence type="ECO:0000313" key="2">
    <source>
        <dbReference type="Proteomes" id="UP000245533"/>
    </source>
</evidence>
<evidence type="ECO:0000313" key="1">
    <source>
        <dbReference type="EMBL" id="PWN07939.1"/>
    </source>
</evidence>
<dbReference type="PANTHER" id="PTHR38471">
    <property type="entry name" value="FOUR HELIX BUNDLE PROTEIN"/>
    <property type="match status" value="1"/>
</dbReference>
<comment type="caution">
    <text evidence="1">The sequence shown here is derived from an EMBL/GenBank/DDBJ whole genome shotgun (WGS) entry which is preliminary data.</text>
</comment>
<dbReference type="AlphaFoldDB" id="A0A316TX04"/>
<accession>A0A316TX04</accession>
<dbReference type="Proteomes" id="UP000245533">
    <property type="component" value="Unassembled WGS sequence"/>
</dbReference>